<feature type="compositionally biased region" description="Low complexity" evidence="1">
    <location>
        <begin position="21"/>
        <end position="33"/>
    </location>
</feature>
<reference evidence="2" key="2">
    <citation type="journal article" date="2024" name="Plant">
        <title>Genomic evolution and insights into agronomic trait innovations of Sesamum species.</title>
        <authorList>
            <person name="Miao H."/>
            <person name="Wang L."/>
            <person name="Qu L."/>
            <person name="Liu H."/>
            <person name="Sun Y."/>
            <person name="Le M."/>
            <person name="Wang Q."/>
            <person name="Wei S."/>
            <person name="Zheng Y."/>
            <person name="Lin W."/>
            <person name="Duan Y."/>
            <person name="Cao H."/>
            <person name="Xiong S."/>
            <person name="Wang X."/>
            <person name="Wei L."/>
            <person name="Li C."/>
            <person name="Ma Q."/>
            <person name="Ju M."/>
            <person name="Zhao R."/>
            <person name="Li G."/>
            <person name="Mu C."/>
            <person name="Tian Q."/>
            <person name="Mei H."/>
            <person name="Zhang T."/>
            <person name="Gao T."/>
            <person name="Zhang H."/>
        </authorList>
    </citation>
    <scope>NUCLEOTIDE SEQUENCE</scope>
    <source>
        <strain evidence="2">G02</strain>
    </source>
</reference>
<dbReference type="AlphaFoldDB" id="A0AAW2JHI9"/>
<reference evidence="2" key="1">
    <citation type="submission" date="2020-06" db="EMBL/GenBank/DDBJ databases">
        <authorList>
            <person name="Li T."/>
            <person name="Hu X."/>
            <person name="Zhang T."/>
            <person name="Song X."/>
            <person name="Zhang H."/>
            <person name="Dai N."/>
            <person name="Sheng W."/>
            <person name="Hou X."/>
            <person name="Wei L."/>
        </authorList>
    </citation>
    <scope>NUCLEOTIDE SEQUENCE</scope>
    <source>
        <strain evidence="2">G02</strain>
        <tissue evidence="2">Leaf</tissue>
    </source>
</reference>
<proteinExistence type="predicted"/>
<protein>
    <submittedName>
        <fullName evidence="2">Uncharacterized protein</fullName>
    </submittedName>
</protein>
<comment type="caution">
    <text evidence="2">The sequence shown here is derived from an EMBL/GenBank/DDBJ whole genome shotgun (WGS) entry which is preliminary data.</text>
</comment>
<feature type="region of interest" description="Disordered" evidence="1">
    <location>
        <begin position="14"/>
        <end position="34"/>
    </location>
</feature>
<dbReference type="EMBL" id="JACGWJ010000265">
    <property type="protein sequence ID" value="KAL0293852.1"/>
    <property type="molecule type" value="Genomic_DNA"/>
</dbReference>
<sequence>MRLGRNLRTLRRILDGKGHPRPASALRRPLAPATPISCPTVHSVHRRPTPMPWPFYVPRPSRTASQSVAQSMCQCPAMIPHGTPKVPSCLPTRLHNMPTVRRRPTADRLSQRTHARPLTRRMSWITRFCLDHPFAREVLPLISRSPRSNLASGPNLGRSCPNVGRPGPTPPVRFPCLSGTLNTPLRCLE</sequence>
<gene>
    <name evidence="2" type="ORF">Sradi_6916900</name>
</gene>
<feature type="region of interest" description="Disordered" evidence="1">
    <location>
        <begin position="145"/>
        <end position="174"/>
    </location>
</feature>
<name>A0AAW2JHI9_SESRA</name>
<accession>A0AAW2JHI9</accession>
<evidence type="ECO:0000313" key="2">
    <source>
        <dbReference type="EMBL" id="KAL0293852.1"/>
    </source>
</evidence>
<evidence type="ECO:0000256" key="1">
    <source>
        <dbReference type="SAM" id="MobiDB-lite"/>
    </source>
</evidence>
<organism evidence="2">
    <name type="scientific">Sesamum radiatum</name>
    <name type="common">Black benniseed</name>
    <dbReference type="NCBI Taxonomy" id="300843"/>
    <lineage>
        <taxon>Eukaryota</taxon>
        <taxon>Viridiplantae</taxon>
        <taxon>Streptophyta</taxon>
        <taxon>Embryophyta</taxon>
        <taxon>Tracheophyta</taxon>
        <taxon>Spermatophyta</taxon>
        <taxon>Magnoliopsida</taxon>
        <taxon>eudicotyledons</taxon>
        <taxon>Gunneridae</taxon>
        <taxon>Pentapetalae</taxon>
        <taxon>asterids</taxon>
        <taxon>lamiids</taxon>
        <taxon>Lamiales</taxon>
        <taxon>Pedaliaceae</taxon>
        <taxon>Sesamum</taxon>
    </lineage>
</organism>